<dbReference type="PANTHER" id="PTHR21047:SF2">
    <property type="entry name" value="THYMIDINE DIPHOSPHO-4-KETO-RHAMNOSE 3,5-EPIMERASE"/>
    <property type="match status" value="1"/>
</dbReference>
<dbReference type="GO" id="GO:0019305">
    <property type="term" value="P:dTDP-rhamnose biosynthetic process"/>
    <property type="evidence" value="ECO:0007669"/>
    <property type="project" value="UniProtKB-UniRule"/>
</dbReference>
<dbReference type="OrthoDB" id="9800680at2"/>
<dbReference type="UniPathway" id="UPA00124"/>
<dbReference type="InterPro" id="IPR011051">
    <property type="entry name" value="RmlC_Cupin_sf"/>
</dbReference>
<gene>
    <name evidence="8" type="ORF">EV663_11515</name>
</gene>
<sequence length="181" mass="20126">MIFTPLPLEGAWKVTLDQREDSRGFFARVFCAREFGAHDLNTEWVQVNASFSRAEGTLRGLHFQRPPMAEVKLVRCVSGAIYDVIVDLRAGSPTYGQWTGLELSAQNGAMIYIPRGFAHGFQTLRPDTELLYFHSQYYSPAHEGGLHHADPALGINWPRPVADLSPRDAGFAGLETLDPIP</sequence>
<dbReference type="PANTHER" id="PTHR21047">
    <property type="entry name" value="DTDP-6-DEOXY-D-GLUCOSE-3,5 EPIMERASE"/>
    <property type="match status" value="1"/>
</dbReference>
<comment type="function">
    <text evidence="2 7">Catalyzes the epimerization of the C3' and C5'positions of dTDP-6-deoxy-D-xylo-4-hexulose, forming dTDP-6-deoxy-L-lyxo-4-hexulose.</text>
</comment>
<evidence type="ECO:0000256" key="2">
    <source>
        <dbReference type="ARBA" id="ARBA00001997"/>
    </source>
</evidence>
<comment type="caution">
    <text evidence="8">The sequence shown here is derived from an EMBL/GenBank/DDBJ whole genome shotgun (WGS) entry which is preliminary data.</text>
</comment>
<dbReference type="Gene3D" id="2.60.120.10">
    <property type="entry name" value="Jelly Rolls"/>
    <property type="match status" value="1"/>
</dbReference>
<reference evidence="8 9" key="1">
    <citation type="submission" date="2019-03" db="EMBL/GenBank/DDBJ databases">
        <title>Genomic Encyclopedia of Type Strains, Phase IV (KMG-IV): sequencing the most valuable type-strain genomes for metagenomic binning, comparative biology and taxonomic classification.</title>
        <authorList>
            <person name="Goeker M."/>
        </authorList>
    </citation>
    <scope>NUCLEOTIDE SEQUENCE [LARGE SCALE GENOMIC DNA]</scope>
    <source>
        <strain evidence="8 9">DSM 24766</strain>
    </source>
</reference>
<organism evidence="8 9">
    <name type="scientific">Rhodovulum bhavnagarense</name>
    <dbReference type="NCBI Taxonomy" id="992286"/>
    <lineage>
        <taxon>Bacteria</taxon>
        <taxon>Pseudomonadati</taxon>
        <taxon>Pseudomonadota</taxon>
        <taxon>Alphaproteobacteria</taxon>
        <taxon>Rhodobacterales</taxon>
        <taxon>Paracoccaceae</taxon>
        <taxon>Rhodovulum</taxon>
    </lineage>
</organism>
<proteinExistence type="inferred from homology"/>
<dbReference type="EMBL" id="SLXU01000015">
    <property type="protein sequence ID" value="TCP59805.1"/>
    <property type="molecule type" value="Genomic_DNA"/>
</dbReference>
<evidence type="ECO:0000256" key="5">
    <source>
        <dbReference type="PIRSR" id="PIRSR600888-1"/>
    </source>
</evidence>
<comment type="catalytic activity">
    <reaction evidence="1 7">
        <text>dTDP-4-dehydro-6-deoxy-alpha-D-glucose = dTDP-4-dehydro-beta-L-rhamnose</text>
        <dbReference type="Rhea" id="RHEA:16969"/>
        <dbReference type="ChEBI" id="CHEBI:57649"/>
        <dbReference type="ChEBI" id="CHEBI:62830"/>
        <dbReference type="EC" id="5.1.3.13"/>
    </reaction>
</comment>
<keyword evidence="9" id="KW-1185">Reference proteome</keyword>
<accession>A0A4R2RKP9</accession>
<dbReference type="GO" id="GO:0008830">
    <property type="term" value="F:dTDP-4-dehydrorhamnose 3,5-epimerase activity"/>
    <property type="evidence" value="ECO:0007669"/>
    <property type="project" value="UniProtKB-UniRule"/>
</dbReference>
<evidence type="ECO:0000313" key="8">
    <source>
        <dbReference type="EMBL" id="TCP59805.1"/>
    </source>
</evidence>
<dbReference type="InterPro" id="IPR000888">
    <property type="entry name" value="RmlC-like"/>
</dbReference>
<dbReference type="CDD" id="cd00438">
    <property type="entry name" value="cupin_RmlC"/>
    <property type="match status" value="1"/>
</dbReference>
<dbReference type="InterPro" id="IPR014710">
    <property type="entry name" value="RmlC-like_jellyroll"/>
</dbReference>
<feature type="site" description="Participates in a stacking interaction with the thymidine ring of dTDP-4-oxo-6-deoxyglucose" evidence="6">
    <location>
        <position position="138"/>
    </location>
</feature>
<comment type="subunit">
    <text evidence="7">Homodimer.</text>
</comment>
<dbReference type="Proteomes" id="UP000295050">
    <property type="component" value="Unassembled WGS sequence"/>
</dbReference>
<dbReference type="SUPFAM" id="SSF51182">
    <property type="entry name" value="RmlC-like cupins"/>
    <property type="match status" value="1"/>
</dbReference>
<dbReference type="GO" id="GO:0005829">
    <property type="term" value="C:cytosol"/>
    <property type="evidence" value="ECO:0007669"/>
    <property type="project" value="TreeGrafter"/>
</dbReference>
<evidence type="ECO:0000256" key="4">
    <source>
        <dbReference type="ARBA" id="ARBA00019595"/>
    </source>
</evidence>
<evidence type="ECO:0000256" key="3">
    <source>
        <dbReference type="ARBA" id="ARBA00012098"/>
    </source>
</evidence>
<evidence type="ECO:0000256" key="7">
    <source>
        <dbReference type="RuleBase" id="RU364069"/>
    </source>
</evidence>
<dbReference type="NCBIfam" id="TIGR01221">
    <property type="entry name" value="rmlC"/>
    <property type="match status" value="1"/>
</dbReference>
<comment type="pathway">
    <text evidence="7">Carbohydrate biosynthesis; dTDP-L-rhamnose biosynthesis.</text>
</comment>
<feature type="active site" description="Proton donor" evidence="5">
    <location>
        <position position="132"/>
    </location>
</feature>
<name>A0A4R2RKP9_9RHOB</name>
<dbReference type="GO" id="GO:0000271">
    <property type="term" value="P:polysaccharide biosynthetic process"/>
    <property type="evidence" value="ECO:0007669"/>
    <property type="project" value="TreeGrafter"/>
</dbReference>
<evidence type="ECO:0000256" key="1">
    <source>
        <dbReference type="ARBA" id="ARBA00001298"/>
    </source>
</evidence>
<dbReference type="EC" id="5.1.3.13" evidence="3 7"/>
<dbReference type="RefSeq" id="WP_132952400.1">
    <property type="nucleotide sequence ID" value="NZ_SLXU01000015.1"/>
</dbReference>
<dbReference type="AlphaFoldDB" id="A0A4R2RKP9"/>
<evidence type="ECO:0000313" key="9">
    <source>
        <dbReference type="Proteomes" id="UP000295050"/>
    </source>
</evidence>
<feature type="active site" description="Proton acceptor" evidence="5">
    <location>
        <position position="62"/>
    </location>
</feature>
<protein>
    <recommendedName>
        <fullName evidence="4 7">dTDP-4-dehydrorhamnose 3,5-epimerase</fullName>
        <ecNumber evidence="3 7">5.1.3.13</ecNumber>
    </recommendedName>
    <alternativeName>
        <fullName evidence="7">Thymidine diphospho-4-keto-rhamnose 3,5-epimerase</fullName>
    </alternativeName>
</protein>
<comment type="similarity">
    <text evidence="7">Belongs to the dTDP-4-dehydrorhamnose 3,5-epimerase family.</text>
</comment>
<evidence type="ECO:0000256" key="6">
    <source>
        <dbReference type="PIRSR" id="PIRSR600888-3"/>
    </source>
</evidence>
<keyword evidence="7" id="KW-0413">Isomerase</keyword>
<dbReference type="Pfam" id="PF00908">
    <property type="entry name" value="dTDP_sugar_isom"/>
    <property type="match status" value="1"/>
</dbReference>